<reference evidence="2" key="1">
    <citation type="submission" date="2020-02" db="EMBL/GenBank/DDBJ databases">
        <authorList>
            <person name="Meier V. D."/>
        </authorList>
    </citation>
    <scope>NUCLEOTIDE SEQUENCE</scope>
    <source>
        <strain evidence="2">AVDCRST_MAG82</strain>
    </source>
</reference>
<feature type="compositionally biased region" description="Basic residues" evidence="1">
    <location>
        <begin position="184"/>
        <end position="201"/>
    </location>
</feature>
<proteinExistence type="predicted"/>
<dbReference type="EMBL" id="CADCVA010000272">
    <property type="protein sequence ID" value="CAA9428439.1"/>
    <property type="molecule type" value="Genomic_DNA"/>
</dbReference>
<sequence length="239" mass="26880">PLGRLHGRHDPRPVHRGGGPGLDGLHRGLVQEPVRGRRGGGGQGARCGYLRRPDRAGTRGAHRFRRADSTRLLPGQSLALHRPPGARHDVGPDPEPHPRARVPRHHRGHLLRHGEHSAHHARAGLRAEAQRRLRWSRQERPVDADARRRLERPDLVYAGERRPRSRLGDAGRRRGWLLPEHSCRRPRHGPYRGHHRARPRPPRGIQVLRGPLPGGVSPDEGIDAQDRAPRRRRSTGGSM</sequence>
<organism evidence="2">
    <name type="scientific">uncultured Rubrobacteraceae bacterium</name>
    <dbReference type="NCBI Taxonomy" id="349277"/>
    <lineage>
        <taxon>Bacteria</taxon>
        <taxon>Bacillati</taxon>
        <taxon>Actinomycetota</taxon>
        <taxon>Rubrobacteria</taxon>
        <taxon>Rubrobacterales</taxon>
        <taxon>Rubrobacteraceae</taxon>
        <taxon>environmental samples</taxon>
    </lineage>
</organism>
<accession>A0A6J4Q5F1</accession>
<name>A0A6J4Q5F1_9ACTN</name>
<feature type="compositionally biased region" description="Basic and acidic residues" evidence="1">
    <location>
        <begin position="86"/>
        <end position="98"/>
    </location>
</feature>
<dbReference type="GO" id="GO:0016301">
    <property type="term" value="F:kinase activity"/>
    <property type="evidence" value="ECO:0007669"/>
    <property type="project" value="UniProtKB-KW"/>
</dbReference>
<feature type="region of interest" description="Disordered" evidence="1">
    <location>
        <begin position="1"/>
        <end position="101"/>
    </location>
</feature>
<feature type="compositionally biased region" description="Basic residues" evidence="1">
    <location>
        <begin position="229"/>
        <end position="239"/>
    </location>
</feature>
<keyword evidence="2" id="KW-0418">Kinase</keyword>
<evidence type="ECO:0000313" key="2">
    <source>
        <dbReference type="EMBL" id="CAA9428439.1"/>
    </source>
</evidence>
<evidence type="ECO:0000256" key="1">
    <source>
        <dbReference type="SAM" id="MobiDB-lite"/>
    </source>
</evidence>
<dbReference type="AlphaFoldDB" id="A0A6J4Q5F1"/>
<feature type="non-terminal residue" evidence="2">
    <location>
        <position position="1"/>
    </location>
</feature>
<keyword evidence="2" id="KW-0808">Transferase</keyword>
<feature type="region of interest" description="Disordered" evidence="1">
    <location>
        <begin position="184"/>
        <end position="239"/>
    </location>
</feature>
<protein>
    <submittedName>
        <fullName evidence="2">Carbohydrate kinase, FGGY family</fullName>
    </submittedName>
</protein>
<feature type="non-terminal residue" evidence="2">
    <location>
        <position position="239"/>
    </location>
</feature>
<gene>
    <name evidence="2" type="ORF">AVDCRST_MAG82-1929</name>
</gene>